<gene>
    <name evidence="2" type="ORF">FBUS_04395</name>
</gene>
<evidence type="ECO:0000313" key="2">
    <source>
        <dbReference type="EMBL" id="KAA0199905.1"/>
    </source>
</evidence>
<dbReference type="PANTHER" id="PTHR46461">
    <property type="entry name" value="KELCH DOMAIN-CONTAINING PROTEIN 3"/>
    <property type="match status" value="1"/>
</dbReference>
<evidence type="ECO:0000313" key="3">
    <source>
        <dbReference type="Proteomes" id="UP000728185"/>
    </source>
</evidence>
<feature type="region of interest" description="Disordered" evidence="1">
    <location>
        <begin position="261"/>
        <end position="280"/>
    </location>
</feature>
<dbReference type="InterPro" id="IPR052637">
    <property type="entry name" value="KLHDC3-like"/>
</dbReference>
<dbReference type="Gene3D" id="2.120.10.80">
    <property type="entry name" value="Kelch-type beta propeller"/>
    <property type="match status" value="2"/>
</dbReference>
<dbReference type="Proteomes" id="UP000728185">
    <property type="component" value="Unassembled WGS sequence"/>
</dbReference>
<organism evidence="2 3">
    <name type="scientific">Fasciolopsis buskii</name>
    <dbReference type="NCBI Taxonomy" id="27845"/>
    <lineage>
        <taxon>Eukaryota</taxon>
        <taxon>Metazoa</taxon>
        <taxon>Spiralia</taxon>
        <taxon>Lophotrochozoa</taxon>
        <taxon>Platyhelminthes</taxon>
        <taxon>Trematoda</taxon>
        <taxon>Digenea</taxon>
        <taxon>Plagiorchiida</taxon>
        <taxon>Echinostomata</taxon>
        <taxon>Echinostomatoidea</taxon>
        <taxon>Fasciolidae</taxon>
        <taxon>Fasciolopsis</taxon>
    </lineage>
</organism>
<comment type="caution">
    <text evidence="2">The sequence shown here is derived from an EMBL/GenBank/DDBJ whole genome shotgun (WGS) entry which is preliminary data.</text>
</comment>
<evidence type="ECO:0000256" key="1">
    <source>
        <dbReference type="SAM" id="MobiDB-lite"/>
    </source>
</evidence>
<dbReference type="GO" id="GO:0005737">
    <property type="term" value="C:cytoplasm"/>
    <property type="evidence" value="ECO:0007669"/>
    <property type="project" value="TreeGrafter"/>
</dbReference>
<dbReference type="EMBL" id="LUCM01000849">
    <property type="protein sequence ID" value="KAA0199905.1"/>
    <property type="molecule type" value="Genomic_DNA"/>
</dbReference>
<proteinExistence type="predicted"/>
<reference evidence="2" key="1">
    <citation type="submission" date="2019-05" db="EMBL/GenBank/DDBJ databases">
        <title>Annotation for the trematode Fasciolopsis buski.</title>
        <authorList>
            <person name="Choi Y.-J."/>
        </authorList>
    </citation>
    <scope>NUCLEOTIDE SEQUENCE</scope>
    <source>
        <strain evidence="2">HT</strain>
        <tissue evidence="2">Whole worm</tissue>
    </source>
</reference>
<name>A0A8E0S765_9TREM</name>
<protein>
    <submittedName>
        <fullName evidence="2">Uncharacterized protein</fullName>
    </submittedName>
</protein>
<dbReference type="GO" id="GO:0003682">
    <property type="term" value="F:chromatin binding"/>
    <property type="evidence" value="ECO:0007669"/>
    <property type="project" value="InterPro"/>
</dbReference>
<keyword evidence="3" id="KW-1185">Reference proteome</keyword>
<dbReference type="InterPro" id="IPR015915">
    <property type="entry name" value="Kelch-typ_b-propeller"/>
</dbReference>
<accession>A0A8E0S765</accession>
<sequence>MLESWSRLGDAPFARVNHQAIFLNGYLYVFGGFNSQLRNINYNSHQLDVFRWNVREFCRFLRKFSGHNKWEELKYPLRLKAWSCSTQTWTSDPLSSPDGSINPTLRFGHTVVAWRGRGWLFGGRTQQHVCSNQLYLFEPGYYSHLPDRFIAGSSENGKNRATTVIDIVQPCWAEVVGTTGASPSPRDGHAATVLENAMFIFGGFQDVVLLLLPLFNFQFGSYDNFVYRFDFITWSWTHIQIHSRPSFEMSLSSVPPNVSTLSQPSESACPTPTSLQPQSIDSDESVSASMVLQSDVPLPRDFSTLISHQGRIFLFGGRSELAARSGFDVYDSALWELVPLKVQESVLEEADQNATEKYCYAPVWPDDCEYCSIDHIHHLADFESVQRMAWEEETGNWVSQEFWATAPARPCCLWKVSSAKRKDLKPEKRNNTNRDPVFGCRSRWSSGNATWIRRHTGHGLQLPDHLLLRLCHIAGNSSISQTANTIPCSSPHGRRSLSHWAYDGYLYISFGTVRCQTGDQWQLHYQDVWRYCLSDNTWTKVITEHLSVNSLVLTHWPSSRRRAVASLYLPCPSISDISQCDVSSSVRPLVYVFGGTQPRILDKRNTVSNSWTRRTANMTAPARPYTLFTSGIPCISTPGEPVTQNRLLGLGDGDSVSLLSLPNSWTWRPFGSTTVSSPMAILLVNSPRMFYTARSTPFYLIVIVPGGSSSSLVSSGAATDACQHQSALSHMCVVSFAELGALFRTPLTGFQPLDCMCYGSLDKLLYTNESDPVQLYTALRLTWSAVLASGYAHEEDEDEDDTTSKYVHVGSHLRMLIVQQQQVQCTQHRQSVSSDYTMNGDDAGDHPGLKTDDSEADLAYTPCILEKHSYLLGPDGHVLRETSECLKDLTWFTLLPLVSSALITTVDLLLESTRRLLACLRQGNLHSFVRGPLVFRGTATCPDCNMDELRPVYVWIDSSQLTGLVPVREEPSHGPQCSRAGSQTLGDCRHQTIASLLIQFLPHLRSTLEMEFASKHFSEESSSVCSPELCGRALPSVGACGHCTETIDDESQGGPSQATTRGLMELSDCYVMHLDTTLYDLCLRRLRALAPPKTTLMLLPTKIV</sequence>
<dbReference type="AlphaFoldDB" id="A0A8E0S765"/>
<dbReference type="SUPFAM" id="SSF117281">
    <property type="entry name" value="Kelch motif"/>
    <property type="match status" value="1"/>
</dbReference>
<dbReference type="PANTHER" id="PTHR46461:SF1">
    <property type="entry name" value="KELCH DOMAIN-CONTAINING PROTEIN 3"/>
    <property type="match status" value="1"/>
</dbReference>
<dbReference type="OrthoDB" id="432528at2759"/>